<feature type="compositionally biased region" description="Low complexity" evidence="9">
    <location>
        <begin position="157"/>
        <end position="172"/>
    </location>
</feature>
<dbReference type="KEGG" id="ccac:CcaHIS019_0306540"/>
<proteinExistence type="inferred from homology"/>
<dbReference type="Pfam" id="PF08528">
    <property type="entry name" value="Whi5"/>
    <property type="match status" value="1"/>
</dbReference>
<evidence type="ECO:0000313" key="10">
    <source>
        <dbReference type="EMBL" id="BEI90584.1"/>
    </source>
</evidence>
<evidence type="ECO:0000256" key="1">
    <source>
        <dbReference type="ARBA" id="ARBA00004123"/>
    </source>
</evidence>
<feature type="compositionally biased region" description="Basic and acidic residues" evidence="9">
    <location>
        <begin position="545"/>
        <end position="593"/>
    </location>
</feature>
<gene>
    <name evidence="10" type="ORF">CcaverHIS019_0306540</name>
</gene>
<dbReference type="GO" id="GO:0005737">
    <property type="term" value="C:cytoplasm"/>
    <property type="evidence" value="ECO:0007669"/>
    <property type="project" value="UniProtKB-SubCell"/>
</dbReference>
<feature type="compositionally biased region" description="Polar residues" evidence="9">
    <location>
        <begin position="617"/>
        <end position="629"/>
    </location>
</feature>
<dbReference type="InterPro" id="IPR013734">
    <property type="entry name" value="TF_Nrm1/Whi5"/>
</dbReference>
<feature type="compositionally biased region" description="Polar residues" evidence="9">
    <location>
        <begin position="513"/>
        <end position="525"/>
    </location>
</feature>
<evidence type="ECO:0000256" key="7">
    <source>
        <dbReference type="ARBA" id="ARBA00023163"/>
    </source>
</evidence>
<keyword evidence="11" id="KW-1185">Reference proteome</keyword>
<keyword evidence="6" id="KW-0805">Transcription regulation</keyword>
<evidence type="ECO:0000256" key="8">
    <source>
        <dbReference type="ARBA" id="ARBA00023242"/>
    </source>
</evidence>
<feature type="compositionally biased region" description="Polar residues" evidence="9">
    <location>
        <begin position="354"/>
        <end position="367"/>
    </location>
</feature>
<feature type="compositionally biased region" description="Low complexity" evidence="9">
    <location>
        <begin position="26"/>
        <end position="41"/>
    </location>
</feature>
<name>A0AA48I6G9_9TREE</name>
<sequence length="662" mass="71933">MSQLTSTSTPVTQPQRESPPVTLTESSQPSQSQSAPGPATALLSSFTQPREPSREHSASPTIASPHTQVSAHTTSPQAQSPQAATQTSAHLSTNPPTPPIQSTASQSDAAIPVSNIGNNGSEAIETDPPAPVTNGHGPAAPTNGIMPNGTHPDEDSSSSSSRSIARSVSTSTDALPEPTDDDDLDRFLRRIDSEKKMAQLQQRLQLASIKANHGWADMSINEIETRLPLTEQRRPQVVIPGGRGIAYEPPSPLRPWQLADSLWQNLPKPGQQNGAPPLPSFPNHPGYGRRPPHTMHTPSHSLPGGLPSMASLQMPIAPPRGPPPASPRRHGRMEEHLSRPTAPAMRTPGYGHGRTQSHSSKNVGHSNGTHRRSTSSISGMPFLGNDPYPAVARQKKSSKKRSQSHSNLREHPTTQDVDAARALTSMLEASRSPNMPSHERLPSLGDFIPPPPDHHGHRLPPLQTATSFPPPFPGEMHAPRQRAQSFAAGPGDMRAPPRTLPPPMGPPDLRAASSHTRNRGTSMDSSAAFRGGFWQAHSGKPSLGRPRDFEREREARERDRQRERERDRSERERNSDRMMDERLEEAMANRPEDDQTAAELMMYLAQSPSPVRKRAQSDAQSSFSGTSRVLFSEDGRDRDPRMREPAPGPRPGPPSLPAPRLR</sequence>
<keyword evidence="8" id="KW-0539">Nucleus</keyword>
<feature type="compositionally biased region" description="Polar residues" evidence="9">
    <location>
        <begin position="58"/>
        <end position="72"/>
    </location>
</feature>
<keyword evidence="5" id="KW-0678">Repressor</keyword>
<feature type="compositionally biased region" description="Basic residues" evidence="9">
    <location>
        <begin position="393"/>
        <end position="403"/>
    </location>
</feature>
<accession>A0AA48I6G9</accession>
<protein>
    <submittedName>
        <fullName evidence="10">Uncharacterized protein</fullName>
    </submittedName>
</protein>
<dbReference type="Proteomes" id="UP001233271">
    <property type="component" value="Chromosome 3"/>
</dbReference>
<dbReference type="EMBL" id="AP028214">
    <property type="protein sequence ID" value="BEI90584.1"/>
    <property type="molecule type" value="Genomic_DNA"/>
</dbReference>
<feature type="compositionally biased region" description="Low complexity" evidence="9">
    <location>
        <begin position="73"/>
        <end position="89"/>
    </location>
</feature>
<evidence type="ECO:0000256" key="5">
    <source>
        <dbReference type="ARBA" id="ARBA00022491"/>
    </source>
</evidence>
<feature type="region of interest" description="Disordered" evidence="9">
    <location>
        <begin position="1"/>
        <end position="186"/>
    </location>
</feature>
<evidence type="ECO:0000256" key="3">
    <source>
        <dbReference type="ARBA" id="ARBA00006922"/>
    </source>
</evidence>
<dbReference type="AlphaFoldDB" id="A0AA48I6G9"/>
<dbReference type="GeneID" id="85494454"/>
<dbReference type="GO" id="GO:0005634">
    <property type="term" value="C:nucleus"/>
    <property type="evidence" value="ECO:0007669"/>
    <property type="project" value="UniProtKB-SubCell"/>
</dbReference>
<feature type="compositionally biased region" description="Polar residues" evidence="9">
    <location>
        <begin position="1"/>
        <end position="25"/>
    </location>
</feature>
<reference evidence="10" key="1">
    <citation type="journal article" date="2023" name="BMC Genomics">
        <title>Chromosome-level genome assemblies of Cutaneotrichosporon spp. (Trichosporonales, Basidiomycota) reveal imbalanced evolution between nucleotide sequences and chromosome synteny.</title>
        <authorList>
            <person name="Kobayashi Y."/>
            <person name="Kayamori A."/>
            <person name="Aoki K."/>
            <person name="Shiwa Y."/>
            <person name="Matsutani M."/>
            <person name="Fujita N."/>
            <person name="Sugita T."/>
            <person name="Iwasaki W."/>
            <person name="Tanaka N."/>
            <person name="Takashima M."/>
        </authorList>
    </citation>
    <scope>NUCLEOTIDE SEQUENCE</scope>
    <source>
        <strain evidence="10">HIS019</strain>
    </source>
</reference>
<keyword evidence="7" id="KW-0804">Transcription</keyword>
<feature type="compositionally biased region" description="Polar residues" evidence="9">
    <location>
        <begin position="90"/>
        <end position="108"/>
    </location>
</feature>
<evidence type="ECO:0000256" key="4">
    <source>
        <dbReference type="ARBA" id="ARBA00022490"/>
    </source>
</evidence>
<keyword evidence="4" id="KW-0963">Cytoplasm</keyword>
<evidence type="ECO:0000256" key="2">
    <source>
        <dbReference type="ARBA" id="ARBA00004496"/>
    </source>
</evidence>
<comment type="subcellular location">
    <subcellularLocation>
        <location evidence="2">Cytoplasm</location>
    </subcellularLocation>
    <subcellularLocation>
        <location evidence="1">Nucleus</location>
    </subcellularLocation>
</comment>
<organism evidence="10 11">
    <name type="scientific">Cutaneotrichosporon cavernicola</name>
    <dbReference type="NCBI Taxonomy" id="279322"/>
    <lineage>
        <taxon>Eukaryota</taxon>
        <taxon>Fungi</taxon>
        <taxon>Dikarya</taxon>
        <taxon>Basidiomycota</taxon>
        <taxon>Agaricomycotina</taxon>
        <taxon>Tremellomycetes</taxon>
        <taxon>Trichosporonales</taxon>
        <taxon>Trichosporonaceae</taxon>
        <taxon>Cutaneotrichosporon</taxon>
    </lineage>
</organism>
<feature type="compositionally biased region" description="Pro residues" evidence="9">
    <location>
        <begin position="316"/>
        <end position="326"/>
    </location>
</feature>
<evidence type="ECO:0000256" key="6">
    <source>
        <dbReference type="ARBA" id="ARBA00023015"/>
    </source>
</evidence>
<feature type="compositionally biased region" description="Basic and acidic residues" evidence="9">
    <location>
        <begin position="631"/>
        <end position="644"/>
    </location>
</feature>
<feature type="compositionally biased region" description="Pro residues" evidence="9">
    <location>
        <begin position="646"/>
        <end position="662"/>
    </location>
</feature>
<comment type="similarity">
    <text evidence="3">Belongs to the WHI5/NRM1 family.</text>
</comment>
<evidence type="ECO:0000256" key="9">
    <source>
        <dbReference type="SAM" id="MobiDB-lite"/>
    </source>
</evidence>
<dbReference type="RefSeq" id="XP_060455849.1">
    <property type="nucleotide sequence ID" value="XM_060599125.1"/>
</dbReference>
<feature type="region of interest" description="Disordered" evidence="9">
    <location>
        <begin position="264"/>
        <end position="662"/>
    </location>
</feature>
<evidence type="ECO:0000313" key="11">
    <source>
        <dbReference type="Proteomes" id="UP001233271"/>
    </source>
</evidence>